<feature type="transmembrane region" description="Helical" evidence="5">
    <location>
        <begin position="406"/>
        <end position="428"/>
    </location>
</feature>
<feature type="transmembrane region" description="Helical" evidence="5">
    <location>
        <begin position="303"/>
        <end position="324"/>
    </location>
</feature>
<dbReference type="GO" id="GO:0022857">
    <property type="term" value="F:transmembrane transporter activity"/>
    <property type="evidence" value="ECO:0007669"/>
    <property type="project" value="InterPro"/>
</dbReference>
<dbReference type="GO" id="GO:0005886">
    <property type="term" value="C:plasma membrane"/>
    <property type="evidence" value="ECO:0007669"/>
    <property type="project" value="TreeGrafter"/>
</dbReference>
<comment type="caution">
    <text evidence="7">The sequence shown here is derived from an EMBL/GenBank/DDBJ whole genome shotgun (WGS) entry which is preliminary data.</text>
</comment>
<organism evidence="7 8">
    <name type="scientific">Rouxiella badensis</name>
    <dbReference type="NCBI Taxonomy" id="1646377"/>
    <lineage>
        <taxon>Bacteria</taxon>
        <taxon>Pseudomonadati</taxon>
        <taxon>Pseudomonadota</taxon>
        <taxon>Gammaproteobacteria</taxon>
        <taxon>Enterobacterales</taxon>
        <taxon>Yersiniaceae</taxon>
        <taxon>Rouxiella</taxon>
    </lineage>
</organism>
<feature type="transmembrane region" description="Helical" evidence="5">
    <location>
        <begin position="267"/>
        <end position="291"/>
    </location>
</feature>
<dbReference type="PROSITE" id="PS50850">
    <property type="entry name" value="MFS"/>
    <property type="match status" value="1"/>
</dbReference>
<feature type="transmembrane region" description="Helical" evidence="5">
    <location>
        <begin position="229"/>
        <end position="246"/>
    </location>
</feature>
<keyword evidence="8" id="KW-1185">Reference proteome</keyword>
<dbReference type="PRINTS" id="PR01036">
    <property type="entry name" value="TCRTETB"/>
</dbReference>
<dbReference type="Gene3D" id="1.20.1250.20">
    <property type="entry name" value="MFS general substrate transporter like domains"/>
    <property type="match status" value="2"/>
</dbReference>
<evidence type="ECO:0000256" key="3">
    <source>
        <dbReference type="ARBA" id="ARBA00022989"/>
    </source>
</evidence>
<comment type="subcellular location">
    <subcellularLocation>
        <location evidence="1">Membrane</location>
        <topology evidence="1">Multi-pass membrane protein</topology>
    </subcellularLocation>
</comment>
<accession>A0A1X0WL08</accession>
<feature type="domain" description="Major facilitator superfamily (MFS) profile" evidence="6">
    <location>
        <begin position="19"/>
        <end position="464"/>
    </location>
</feature>
<dbReference type="Proteomes" id="UP000192536">
    <property type="component" value="Unassembled WGS sequence"/>
</dbReference>
<dbReference type="RefSeq" id="WP_084911588.1">
    <property type="nucleotide sequence ID" value="NZ_MRWE01000001.1"/>
</dbReference>
<feature type="transmembrane region" description="Helical" evidence="5">
    <location>
        <begin position="336"/>
        <end position="357"/>
    </location>
</feature>
<dbReference type="InterPro" id="IPR011701">
    <property type="entry name" value="MFS"/>
</dbReference>
<dbReference type="PANTHER" id="PTHR23501">
    <property type="entry name" value="MAJOR FACILITATOR SUPERFAMILY"/>
    <property type="match status" value="1"/>
</dbReference>
<feature type="transmembrane region" description="Helical" evidence="5">
    <location>
        <begin position="363"/>
        <end position="385"/>
    </location>
</feature>
<feature type="transmembrane region" description="Helical" evidence="5">
    <location>
        <begin position="440"/>
        <end position="459"/>
    </location>
</feature>
<feature type="transmembrane region" description="Helical" evidence="5">
    <location>
        <begin position="204"/>
        <end position="223"/>
    </location>
</feature>
<proteinExistence type="predicted"/>
<dbReference type="InterPro" id="IPR020846">
    <property type="entry name" value="MFS_dom"/>
</dbReference>
<protein>
    <submittedName>
        <fullName evidence="7">MFS transporter</fullName>
    </submittedName>
</protein>
<dbReference type="AlphaFoldDB" id="A0A1X0WL08"/>
<evidence type="ECO:0000256" key="4">
    <source>
        <dbReference type="ARBA" id="ARBA00023136"/>
    </source>
</evidence>
<feature type="transmembrane region" description="Helical" evidence="5">
    <location>
        <begin position="53"/>
        <end position="71"/>
    </location>
</feature>
<dbReference type="Pfam" id="PF07690">
    <property type="entry name" value="MFS_1"/>
    <property type="match status" value="1"/>
</dbReference>
<dbReference type="PANTHER" id="PTHR23501:SF154">
    <property type="entry name" value="MULTIDRUG-EFFLUX TRANSPORTER RV1634-RELATED"/>
    <property type="match status" value="1"/>
</dbReference>
<gene>
    <name evidence="7" type="ORF">BS640_00590</name>
</gene>
<feature type="transmembrane region" description="Helical" evidence="5">
    <location>
        <begin position="83"/>
        <end position="103"/>
    </location>
</feature>
<feature type="transmembrane region" description="Helical" evidence="5">
    <location>
        <begin position="109"/>
        <end position="130"/>
    </location>
</feature>
<evidence type="ECO:0000256" key="1">
    <source>
        <dbReference type="ARBA" id="ARBA00004141"/>
    </source>
</evidence>
<dbReference type="InterPro" id="IPR036259">
    <property type="entry name" value="MFS_trans_sf"/>
</dbReference>
<keyword evidence="3 5" id="KW-1133">Transmembrane helix</keyword>
<evidence type="ECO:0000256" key="5">
    <source>
        <dbReference type="SAM" id="Phobius"/>
    </source>
</evidence>
<evidence type="ECO:0000313" key="8">
    <source>
        <dbReference type="Proteomes" id="UP000192536"/>
    </source>
</evidence>
<keyword evidence="4 5" id="KW-0472">Membrane</keyword>
<evidence type="ECO:0000259" key="6">
    <source>
        <dbReference type="PROSITE" id="PS50850"/>
    </source>
</evidence>
<evidence type="ECO:0000313" key="7">
    <source>
        <dbReference type="EMBL" id="ORJ27450.1"/>
    </source>
</evidence>
<sequence>MSESHSGWGSLFTAENRGSAITLSGGVALYATNSYIVITILPSVVEDIGGMAWYAWNTTLFVVSAIMGAALSARLLGRCGPRWAYLNATVIFMAGAAICTVAPSMPILLLGRAVQGLGGGFLFAMSYAMVNQVFEEKLWPRAMALISAMWGVATLVGPAVGGIFAELHAWRYAFGLLLPVTLLFALLVWKSLPARQQKRSVTEPLPRLQLVLLASAVLAVSAGSLSPHGWMNFAGIVAAIVLVLWLRKREYTTPVRLLPRDALSLSSPLCALFATMALLMIGMGFDIYVPYLLQHLHGQTPLMAGYITAAGAAGWTLGEMWSASWPERRTSTAIRLGPPVMILSLLCLLVSLPVVFGDGWMNMGLIVLGLTLLGFATGIGWPHLLTRVLQHATAEDKEKAGASISVVQSFSAAMGTALAGTVANLSGIYVPGGTQGVSQAAFWLSLLFIAAPLVAIISARRATRTEPVMQPEESLNYK</sequence>
<reference evidence="7 8" key="1">
    <citation type="journal article" date="2017" name="Int. J. Syst. Evol. Microbiol.">
        <title>Rouxiella badensis sp. nov. and Rouxiella silvae sp. nov. isolated from peat bog soil in Germany and emendation of the genus description.</title>
        <authorList>
            <person name="Le Fleche-Mateos A."/>
            <person name="Kugler J.H."/>
            <person name="Hansen S.H."/>
            <person name="Syldatk C."/>
            <person name="Hausmann R."/>
            <person name="Lomprez F."/>
            <person name="Vandenbogaert M."/>
            <person name="Manuguerra J.C."/>
            <person name="Grimont P.A."/>
        </authorList>
    </citation>
    <scope>NUCLEOTIDE SEQUENCE [LARGE SCALE GENOMIC DNA]</scope>
    <source>
        <strain evidence="7 8">DSM 100043</strain>
    </source>
</reference>
<feature type="transmembrane region" description="Helical" evidence="5">
    <location>
        <begin position="170"/>
        <end position="192"/>
    </location>
</feature>
<dbReference type="EMBL" id="MRWE01000001">
    <property type="protein sequence ID" value="ORJ27450.1"/>
    <property type="molecule type" value="Genomic_DNA"/>
</dbReference>
<dbReference type="SUPFAM" id="SSF103473">
    <property type="entry name" value="MFS general substrate transporter"/>
    <property type="match status" value="1"/>
</dbReference>
<keyword evidence="2 5" id="KW-0812">Transmembrane</keyword>
<feature type="transmembrane region" description="Helical" evidence="5">
    <location>
        <begin position="142"/>
        <end position="164"/>
    </location>
</feature>
<evidence type="ECO:0000256" key="2">
    <source>
        <dbReference type="ARBA" id="ARBA00022692"/>
    </source>
</evidence>
<feature type="transmembrane region" description="Helical" evidence="5">
    <location>
        <begin position="20"/>
        <end position="41"/>
    </location>
</feature>
<name>A0A1X0WL08_9GAMM</name>
<dbReference type="STRING" id="1646377.BS640_00590"/>